<dbReference type="Proteomes" id="UP000523821">
    <property type="component" value="Unassembled WGS sequence"/>
</dbReference>
<dbReference type="Pfam" id="PF13377">
    <property type="entry name" value="Peripla_BP_3"/>
    <property type="match status" value="1"/>
</dbReference>
<accession>A0A7W9CU37</accession>
<gene>
    <name evidence="6" type="ORF">GGQ63_000636</name>
</gene>
<evidence type="ECO:0000256" key="3">
    <source>
        <dbReference type="ARBA" id="ARBA00023163"/>
    </source>
</evidence>
<evidence type="ECO:0000256" key="2">
    <source>
        <dbReference type="ARBA" id="ARBA00023125"/>
    </source>
</evidence>
<dbReference type="EMBL" id="JACHOO010000001">
    <property type="protein sequence ID" value="MBB5751593.1"/>
    <property type="molecule type" value="Genomic_DNA"/>
</dbReference>
<dbReference type="GO" id="GO:0003700">
    <property type="term" value="F:DNA-binding transcription factor activity"/>
    <property type="evidence" value="ECO:0007669"/>
    <property type="project" value="TreeGrafter"/>
</dbReference>
<dbReference type="PROSITE" id="PS50932">
    <property type="entry name" value="HTH_LACI_2"/>
    <property type="match status" value="1"/>
</dbReference>
<dbReference type="Pfam" id="PF00356">
    <property type="entry name" value="LacI"/>
    <property type="match status" value="1"/>
</dbReference>
<dbReference type="PANTHER" id="PTHR30146:SF109">
    <property type="entry name" value="HTH-TYPE TRANSCRIPTIONAL REGULATOR GALS"/>
    <property type="match status" value="1"/>
</dbReference>
<dbReference type="InterPro" id="IPR000843">
    <property type="entry name" value="HTH_LacI"/>
</dbReference>
<proteinExistence type="predicted"/>
<keyword evidence="2" id="KW-0238">DNA-binding</keyword>
<dbReference type="Gene3D" id="3.40.50.2300">
    <property type="match status" value="2"/>
</dbReference>
<evidence type="ECO:0000259" key="4">
    <source>
        <dbReference type="PROSITE" id="PS50932"/>
    </source>
</evidence>
<evidence type="ECO:0000256" key="1">
    <source>
        <dbReference type="ARBA" id="ARBA00023015"/>
    </source>
</evidence>
<dbReference type="RefSeq" id="WP_183852398.1">
    <property type="nucleotide sequence ID" value="NZ_JACHOO010000001.1"/>
</dbReference>
<dbReference type="InterPro" id="IPR028082">
    <property type="entry name" value="Peripla_BP_I"/>
</dbReference>
<keyword evidence="7" id="KW-1185">Reference proteome</keyword>
<protein>
    <submittedName>
        <fullName evidence="6">LacI family transcriptional regulator</fullName>
    </submittedName>
</protein>
<evidence type="ECO:0000313" key="6">
    <source>
        <dbReference type="EMBL" id="MBB5751593.1"/>
    </source>
</evidence>
<evidence type="ECO:0000313" key="7">
    <source>
        <dbReference type="Proteomes" id="UP000523821"/>
    </source>
</evidence>
<keyword evidence="3" id="KW-0804">Transcription</keyword>
<sequence length="349" mass="36748">MRAPAKLKDVAARAGVSPAAVSRFLNGSISLPAATIERIEAAIAFFDYRPNAHARRLSLGRSDTIALVVPEIGNPFFAELAAAAERAAAAEGLGIMLFATENRLERELEYLSRLGRSDVDALLFVTNHADEDGRLAAAIGHAAQVVLLDEDVPGTGVSKVFADNVEGGRLAARALIEAGHRRLFLAGGPPALMSARERAEGFRAAAREAGLPEDSVEALAGDYTVAQGRRAAEAMLASPVGPTAVFAASDQTMLGLLEVFRARGIAVPDEVSIVTFDDVVPLAFFDPAISAIRQSIGEMGRIGVQRVIAGMKGGAAAEVIRLPIEFVPRASVAAPRDSTQAKKPTRRRP</sequence>
<comment type="caution">
    <text evidence="6">The sequence shown here is derived from an EMBL/GenBank/DDBJ whole genome shotgun (WGS) entry which is preliminary data.</text>
</comment>
<evidence type="ECO:0000259" key="5">
    <source>
        <dbReference type="PROSITE" id="PS50943"/>
    </source>
</evidence>
<reference evidence="6 7" key="1">
    <citation type="submission" date="2020-08" db="EMBL/GenBank/DDBJ databases">
        <title>Genomic Encyclopedia of Type Strains, Phase IV (KMG-IV): sequencing the most valuable type-strain genomes for metagenomic binning, comparative biology and taxonomic classification.</title>
        <authorList>
            <person name="Goeker M."/>
        </authorList>
    </citation>
    <scope>NUCLEOTIDE SEQUENCE [LARGE SCALE GENOMIC DNA]</scope>
    <source>
        <strain evidence="6 7">DSM 16268</strain>
    </source>
</reference>
<dbReference type="InterPro" id="IPR001387">
    <property type="entry name" value="Cro/C1-type_HTH"/>
</dbReference>
<dbReference type="CDD" id="cd06267">
    <property type="entry name" value="PBP1_LacI_sugar_binding-like"/>
    <property type="match status" value="1"/>
</dbReference>
<organism evidence="6 7">
    <name type="scientific">Prosthecomicrobium pneumaticum</name>
    <dbReference type="NCBI Taxonomy" id="81895"/>
    <lineage>
        <taxon>Bacteria</taxon>
        <taxon>Pseudomonadati</taxon>
        <taxon>Pseudomonadota</taxon>
        <taxon>Alphaproteobacteria</taxon>
        <taxon>Hyphomicrobiales</taxon>
        <taxon>Kaistiaceae</taxon>
        <taxon>Prosthecomicrobium</taxon>
    </lineage>
</organism>
<feature type="domain" description="HTH lacI-type" evidence="4">
    <location>
        <begin position="5"/>
        <end position="59"/>
    </location>
</feature>
<feature type="domain" description="HTH cro/C1-type" evidence="5">
    <location>
        <begin position="7"/>
        <end position="49"/>
    </location>
</feature>
<dbReference type="Gene3D" id="1.10.260.40">
    <property type="entry name" value="lambda repressor-like DNA-binding domains"/>
    <property type="match status" value="1"/>
</dbReference>
<dbReference type="SUPFAM" id="SSF53822">
    <property type="entry name" value="Periplasmic binding protein-like I"/>
    <property type="match status" value="1"/>
</dbReference>
<dbReference type="GO" id="GO:0000976">
    <property type="term" value="F:transcription cis-regulatory region binding"/>
    <property type="evidence" value="ECO:0007669"/>
    <property type="project" value="TreeGrafter"/>
</dbReference>
<dbReference type="PROSITE" id="PS50943">
    <property type="entry name" value="HTH_CROC1"/>
    <property type="match status" value="1"/>
</dbReference>
<dbReference type="CDD" id="cd01392">
    <property type="entry name" value="HTH_LacI"/>
    <property type="match status" value="1"/>
</dbReference>
<name>A0A7W9CU37_9HYPH</name>
<dbReference type="SMART" id="SM00354">
    <property type="entry name" value="HTH_LACI"/>
    <property type="match status" value="1"/>
</dbReference>
<dbReference type="SUPFAM" id="SSF47413">
    <property type="entry name" value="lambda repressor-like DNA-binding domains"/>
    <property type="match status" value="1"/>
</dbReference>
<keyword evidence="1" id="KW-0805">Transcription regulation</keyword>
<dbReference type="PANTHER" id="PTHR30146">
    <property type="entry name" value="LACI-RELATED TRANSCRIPTIONAL REPRESSOR"/>
    <property type="match status" value="1"/>
</dbReference>
<dbReference type="PROSITE" id="PS00356">
    <property type="entry name" value="HTH_LACI_1"/>
    <property type="match status" value="1"/>
</dbReference>
<dbReference type="AlphaFoldDB" id="A0A7W9CU37"/>
<dbReference type="InterPro" id="IPR010982">
    <property type="entry name" value="Lambda_DNA-bd_dom_sf"/>
</dbReference>
<dbReference type="InterPro" id="IPR046335">
    <property type="entry name" value="LacI/GalR-like_sensor"/>
</dbReference>